<reference evidence="2" key="1">
    <citation type="submission" date="2020-02" db="EMBL/GenBank/DDBJ databases">
        <authorList>
            <person name="Meier V. D."/>
        </authorList>
    </citation>
    <scope>NUCLEOTIDE SEQUENCE</scope>
    <source>
        <strain evidence="2">AVDCRST_MAG68</strain>
    </source>
</reference>
<protein>
    <submittedName>
        <fullName evidence="2">Uncharacterized protein</fullName>
    </submittedName>
</protein>
<feature type="compositionally biased region" description="Basic and acidic residues" evidence="1">
    <location>
        <begin position="101"/>
        <end position="117"/>
    </location>
</feature>
<feature type="region of interest" description="Disordered" evidence="1">
    <location>
        <begin position="1"/>
        <end position="172"/>
    </location>
</feature>
<proteinExistence type="predicted"/>
<evidence type="ECO:0000313" key="2">
    <source>
        <dbReference type="EMBL" id="CAA9348213.1"/>
    </source>
</evidence>
<gene>
    <name evidence="2" type="ORF">AVDCRST_MAG68-3520</name>
</gene>
<feature type="compositionally biased region" description="Basic and acidic residues" evidence="1">
    <location>
        <begin position="19"/>
        <end position="35"/>
    </location>
</feature>
<feature type="compositionally biased region" description="Low complexity" evidence="1">
    <location>
        <begin position="1"/>
        <end position="11"/>
    </location>
</feature>
<name>A0A6J4M2L8_9BACT</name>
<accession>A0A6J4M2L8</accession>
<feature type="non-terminal residue" evidence="2">
    <location>
        <position position="172"/>
    </location>
</feature>
<organism evidence="2">
    <name type="scientific">uncultured Gemmatimonadota bacterium</name>
    <dbReference type="NCBI Taxonomy" id="203437"/>
    <lineage>
        <taxon>Bacteria</taxon>
        <taxon>Pseudomonadati</taxon>
        <taxon>Gemmatimonadota</taxon>
        <taxon>environmental samples</taxon>
    </lineage>
</organism>
<sequence length="172" mass="18510">EDPDSPAALAGRRPRLRGGRRDGAGHLAGHARDAGQLRARMPGRPGGHHDHARGHPVHAAPRAVRAGKARGGGGRGPRHLRMAGPRDPLQRALHPLLRARGGRDVRDGGRARSRLDKSPGACESQARDLLGGRRAAGRRRHPHQQHGGPALPRVQHLPLRSPLPHGDPRWNL</sequence>
<evidence type="ECO:0000256" key="1">
    <source>
        <dbReference type="SAM" id="MobiDB-lite"/>
    </source>
</evidence>
<dbReference type="AlphaFoldDB" id="A0A6J4M2L8"/>
<feature type="non-terminal residue" evidence="2">
    <location>
        <position position="1"/>
    </location>
</feature>
<feature type="compositionally biased region" description="Basic residues" evidence="1">
    <location>
        <begin position="135"/>
        <end position="144"/>
    </location>
</feature>
<dbReference type="EMBL" id="CADCTW010000162">
    <property type="protein sequence ID" value="CAA9348213.1"/>
    <property type="molecule type" value="Genomic_DNA"/>
</dbReference>